<dbReference type="Pfam" id="PF01070">
    <property type="entry name" value="FMN_dh"/>
    <property type="match status" value="1"/>
</dbReference>
<gene>
    <name evidence="8" type="ORF">ACFFRH_36555</name>
</gene>
<dbReference type="CDD" id="cd02809">
    <property type="entry name" value="alpha_hydroxyacid_oxid_FMN"/>
    <property type="match status" value="1"/>
</dbReference>
<dbReference type="SUPFAM" id="SSF51395">
    <property type="entry name" value="FMN-linked oxidoreductases"/>
    <property type="match status" value="1"/>
</dbReference>
<dbReference type="Proteomes" id="UP001589610">
    <property type="component" value="Unassembled WGS sequence"/>
</dbReference>
<feature type="compositionally biased region" description="Low complexity" evidence="6">
    <location>
        <begin position="38"/>
        <end position="55"/>
    </location>
</feature>
<organism evidence="8 9">
    <name type="scientific">Streptosporangium vulgare</name>
    <dbReference type="NCBI Taxonomy" id="46190"/>
    <lineage>
        <taxon>Bacteria</taxon>
        <taxon>Bacillati</taxon>
        <taxon>Actinomycetota</taxon>
        <taxon>Actinomycetes</taxon>
        <taxon>Streptosporangiales</taxon>
        <taxon>Streptosporangiaceae</taxon>
        <taxon>Streptosporangium</taxon>
    </lineage>
</organism>
<evidence type="ECO:0000256" key="2">
    <source>
        <dbReference type="ARBA" id="ARBA00022630"/>
    </source>
</evidence>
<dbReference type="RefSeq" id="WP_386162065.1">
    <property type="nucleotide sequence ID" value="NZ_JBHMBS010000029.1"/>
</dbReference>
<dbReference type="EMBL" id="JBHMBS010000029">
    <property type="protein sequence ID" value="MFB9681019.1"/>
    <property type="molecule type" value="Genomic_DNA"/>
</dbReference>
<protein>
    <submittedName>
        <fullName evidence="8">Alpha-hydroxy acid oxidase</fullName>
        <ecNumber evidence="8">1.-.-.-</ecNumber>
    </submittedName>
</protein>
<dbReference type="GO" id="GO:0016491">
    <property type="term" value="F:oxidoreductase activity"/>
    <property type="evidence" value="ECO:0007669"/>
    <property type="project" value="UniProtKB-KW"/>
</dbReference>
<feature type="domain" description="FMN hydroxy acid dehydrogenase" evidence="7">
    <location>
        <begin position="54"/>
        <end position="404"/>
    </location>
</feature>
<dbReference type="InterPro" id="IPR012133">
    <property type="entry name" value="Alpha-hydoxy_acid_DH_FMN"/>
</dbReference>
<keyword evidence="4 8" id="KW-0560">Oxidoreductase</keyword>
<dbReference type="Gene3D" id="3.20.20.70">
    <property type="entry name" value="Aldolase class I"/>
    <property type="match status" value="1"/>
</dbReference>
<keyword evidence="2" id="KW-0285">Flavoprotein</keyword>
<dbReference type="PIRSF" id="PIRSF000138">
    <property type="entry name" value="Al-hdrx_acd_dh"/>
    <property type="match status" value="1"/>
</dbReference>
<evidence type="ECO:0000256" key="4">
    <source>
        <dbReference type="ARBA" id="ARBA00023002"/>
    </source>
</evidence>
<name>A0ABV5TPG8_9ACTN</name>
<dbReference type="PANTHER" id="PTHR10578">
    <property type="entry name" value="S -2-HYDROXY-ACID OXIDASE-RELATED"/>
    <property type="match status" value="1"/>
</dbReference>
<dbReference type="InterPro" id="IPR000262">
    <property type="entry name" value="FMN-dep_DH"/>
</dbReference>
<feature type="compositionally biased region" description="Basic and acidic residues" evidence="6">
    <location>
        <begin position="24"/>
        <end position="37"/>
    </location>
</feature>
<evidence type="ECO:0000313" key="8">
    <source>
        <dbReference type="EMBL" id="MFB9681019.1"/>
    </source>
</evidence>
<keyword evidence="9" id="KW-1185">Reference proteome</keyword>
<reference evidence="8 9" key="1">
    <citation type="submission" date="2024-09" db="EMBL/GenBank/DDBJ databases">
        <authorList>
            <person name="Sun Q."/>
            <person name="Mori K."/>
        </authorList>
    </citation>
    <scope>NUCLEOTIDE SEQUENCE [LARGE SCALE GENOMIC DNA]</scope>
    <source>
        <strain evidence="8 9">JCM 3028</strain>
    </source>
</reference>
<evidence type="ECO:0000256" key="3">
    <source>
        <dbReference type="ARBA" id="ARBA00022643"/>
    </source>
</evidence>
<comment type="cofactor">
    <cofactor evidence="1">
        <name>FMN</name>
        <dbReference type="ChEBI" id="CHEBI:58210"/>
    </cofactor>
</comment>
<dbReference type="EC" id="1.-.-.-" evidence="8"/>
<feature type="region of interest" description="Disordered" evidence="6">
    <location>
        <begin position="1"/>
        <end position="63"/>
    </location>
</feature>
<comment type="similarity">
    <text evidence="5">Belongs to the FMN-dependent alpha-hydroxy acid dehydrogenase family.</text>
</comment>
<dbReference type="InterPro" id="IPR013785">
    <property type="entry name" value="Aldolase_TIM"/>
</dbReference>
<comment type="caution">
    <text evidence="8">The sequence shown here is derived from an EMBL/GenBank/DDBJ whole genome shotgun (WGS) entry which is preliminary data.</text>
</comment>
<keyword evidence="3" id="KW-0288">FMN</keyword>
<sequence>MDAGTPHAADERSPHMADAGTPHAADEHFPHVTDARTRTAPATPATSAAPTAPDAPAEPRTPREFEATARARLAPEHYDYFAGGAGDEVTVRANEAAFGRLSLLPRVLRGAGRPRTDVTLPGGRAAMPVLVAPTAFHRLADPEGERATARAAAAAGTIMIVSMASTVAVGDVAAAAPGATLWFQLYVQPDMAFTETLVRRAEAAGCRALVVTVDSPARGLRDRERHHGLQDLPEGMACENLRDGGRVRPIVMSPEISWEHIGLLREMTRLPIVLKGVTHPADARLALGHGVSGLLVSNHGGRQLDTVPAAVDLLPEIVAAVGGAVPVLMDGGVRRGTDVLKALALGARAVAVGRPVIWGLAADGERGVTRVLDLLRAEVEHALTLCGCASVHDLDPDMVRRSCR</sequence>
<evidence type="ECO:0000256" key="5">
    <source>
        <dbReference type="ARBA" id="ARBA00024042"/>
    </source>
</evidence>
<evidence type="ECO:0000256" key="6">
    <source>
        <dbReference type="SAM" id="MobiDB-lite"/>
    </source>
</evidence>
<dbReference type="PROSITE" id="PS51349">
    <property type="entry name" value="FMN_HYDROXY_ACID_DH_2"/>
    <property type="match status" value="1"/>
</dbReference>
<accession>A0ABV5TPG8</accession>
<proteinExistence type="inferred from homology"/>
<dbReference type="InterPro" id="IPR008259">
    <property type="entry name" value="FMN_hydac_DH_AS"/>
</dbReference>
<evidence type="ECO:0000259" key="7">
    <source>
        <dbReference type="PROSITE" id="PS51349"/>
    </source>
</evidence>
<dbReference type="PANTHER" id="PTHR10578:SF107">
    <property type="entry name" value="2-HYDROXYACID OXIDASE 1"/>
    <property type="match status" value="1"/>
</dbReference>
<evidence type="ECO:0000313" key="9">
    <source>
        <dbReference type="Proteomes" id="UP001589610"/>
    </source>
</evidence>
<dbReference type="PROSITE" id="PS00557">
    <property type="entry name" value="FMN_HYDROXY_ACID_DH_1"/>
    <property type="match status" value="1"/>
</dbReference>
<evidence type="ECO:0000256" key="1">
    <source>
        <dbReference type="ARBA" id="ARBA00001917"/>
    </source>
</evidence>
<dbReference type="InterPro" id="IPR037396">
    <property type="entry name" value="FMN_HAD"/>
</dbReference>